<gene>
    <name evidence="2" type="ORF">SDC9_168553</name>
</gene>
<reference evidence="2" key="1">
    <citation type="submission" date="2019-08" db="EMBL/GenBank/DDBJ databases">
        <authorList>
            <person name="Kucharzyk K."/>
            <person name="Murdoch R.W."/>
            <person name="Higgins S."/>
            <person name="Loffler F."/>
        </authorList>
    </citation>
    <scope>NUCLEOTIDE SEQUENCE</scope>
</reference>
<evidence type="ECO:0000313" key="2">
    <source>
        <dbReference type="EMBL" id="MPN21174.1"/>
    </source>
</evidence>
<protein>
    <recommendedName>
        <fullName evidence="1">RNA ligase domain-containing protein</fullName>
    </recommendedName>
</protein>
<organism evidence="2">
    <name type="scientific">bioreactor metagenome</name>
    <dbReference type="NCBI Taxonomy" id="1076179"/>
    <lineage>
        <taxon>unclassified sequences</taxon>
        <taxon>metagenomes</taxon>
        <taxon>ecological metagenomes</taxon>
    </lineage>
</organism>
<dbReference type="Gene3D" id="3.30.470.30">
    <property type="entry name" value="DNA ligase/mRNA capping enzyme"/>
    <property type="match status" value="1"/>
</dbReference>
<comment type="caution">
    <text evidence="2">The sequence shown here is derived from an EMBL/GenBank/DDBJ whole genome shotgun (WGS) entry which is preliminary data.</text>
</comment>
<dbReference type="EMBL" id="VSSQ01069092">
    <property type="protein sequence ID" value="MPN21174.1"/>
    <property type="molecule type" value="Genomic_DNA"/>
</dbReference>
<evidence type="ECO:0000259" key="1">
    <source>
        <dbReference type="Pfam" id="PF09414"/>
    </source>
</evidence>
<name>A0A645GAS6_9ZZZZ</name>
<feature type="domain" description="RNA ligase" evidence="1">
    <location>
        <begin position="48"/>
        <end position="217"/>
    </location>
</feature>
<dbReference type="Pfam" id="PF09414">
    <property type="entry name" value="RNA_ligase"/>
    <property type="match status" value="1"/>
</dbReference>
<dbReference type="SUPFAM" id="SSF56091">
    <property type="entry name" value="DNA ligase/mRNA capping enzyme, catalytic domain"/>
    <property type="match status" value="1"/>
</dbReference>
<accession>A0A645GAS6</accession>
<sequence>MFSHFPKLSKKLFTNTVIKKGFPDFINKTDEERIQNLKNLINEVAGMKFVGTEKIDGSSETIYLKDNKFYVCSRNNHLDENDAGSKYWQVVKEQDIESKMRKYFKNRNIALQGELCGEGIQGNKYKIKGIDIYIFDIFDIDKQEYYNQYEVERIAKEIGLKSVPIIYRDFVLPNDINEILKLAEGKSVVNNSNIEREGIVWRLAKPENNKARISFKSISNKFLLKNE</sequence>
<proteinExistence type="predicted"/>
<dbReference type="AlphaFoldDB" id="A0A645GAS6"/>
<dbReference type="InterPro" id="IPR021122">
    <property type="entry name" value="RNA_ligase_dom_REL/Rnl2"/>
</dbReference>